<name>I3XRZ2_DESAM</name>
<dbReference type="EMBL" id="CP003321">
    <property type="protein sequence ID" value="AFL66716.1"/>
    <property type="molecule type" value="Genomic_DNA"/>
</dbReference>
<dbReference type="InterPro" id="IPR036915">
    <property type="entry name" value="Cyclin-like_sf"/>
</dbReference>
<dbReference type="Pfam" id="PF00382">
    <property type="entry name" value="TFIIB"/>
    <property type="match status" value="1"/>
</dbReference>
<keyword evidence="3" id="KW-1185">Reference proteome</keyword>
<dbReference type="GO" id="GO:0017025">
    <property type="term" value="F:TBP-class protein binding"/>
    <property type="evidence" value="ECO:0007669"/>
    <property type="project" value="InterPro"/>
</dbReference>
<evidence type="ECO:0000259" key="1">
    <source>
        <dbReference type="Pfam" id="PF00382"/>
    </source>
</evidence>
<dbReference type="CDD" id="cd00043">
    <property type="entry name" value="CYCLIN_SF"/>
    <property type="match status" value="1"/>
</dbReference>
<dbReference type="SUPFAM" id="SSF47954">
    <property type="entry name" value="Cyclin-like"/>
    <property type="match status" value="1"/>
</dbReference>
<dbReference type="GeneID" id="13061200"/>
<dbReference type="RefSeq" id="WP_014767616.1">
    <property type="nucleotide sequence ID" value="NC_018001.1"/>
</dbReference>
<dbReference type="Gene3D" id="1.10.472.10">
    <property type="entry name" value="Cyclin-like"/>
    <property type="match status" value="1"/>
</dbReference>
<dbReference type="eggNOG" id="arCOG01981">
    <property type="taxonomic scope" value="Archaea"/>
</dbReference>
<evidence type="ECO:0000313" key="3">
    <source>
        <dbReference type="Proteomes" id="UP000006175"/>
    </source>
</evidence>
<dbReference type="AlphaFoldDB" id="I3XRZ2"/>
<dbReference type="Proteomes" id="UP000006175">
    <property type="component" value="Chromosome"/>
</dbReference>
<protein>
    <submittedName>
        <fullName evidence="2">Transcription factor TFIIB cyclin-related protein</fullName>
    </submittedName>
</protein>
<organism evidence="2 3">
    <name type="scientific">Desulfurococcus amylolyticus DSM 16532</name>
    <dbReference type="NCBI Taxonomy" id="768672"/>
    <lineage>
        <taxon>Archaea</taxon>
        <taxon>Thermoproteota</taxon>
        <taxon>Thermoprotei</taxon>
        <taxon>Desulfurococcales</taxon>
        <taxon>Desulfurococcaceae</taxon>
        <taxon>Desulfurococcus</taxon>
    </lineage>
</organism>
<evidence type="ECO:0000313" key="2">
    <source>
        <dbReference type="EMBL" id="AFL66716.1"/>
    </source>
</evidence>
<feature type="domain" description="Transcription factor TFIIB cyclin-like" evidence="1">
    <location>
        <begin position="104"/>
        <end position="179"/>
    </location>
</feature>
<dbReference type="HOGENOM" id="CLU_848880_0_0_2"/>
<dbReference type="OrthoDB" id="385454at2157"/>
<reference evidence="2 3" key="1">
    <citation type="journal article" date="2012" name="J. Bacteriol.">
        <title>Complete Genome Sequence of Desulfurococcus fermentans, a Hyperthermophilic Cellulolytic Crenarchaeon Isolated from a Freshwater Hot Spring in Kamchatka, Russia.</title>
        <authorList>
            <person name="Susanti D."/>
            <person name="Johnson E.F."/>
            <person name="Rodriguez J.R."/>
            <person name="Anderson I."/>
            <person name="Perevalova A.A."/>
            <person name="Kyrpides N."/>
            <person name="Lucas S."/>
            <person name="Han J."/>
            <person name="Lapidus A."/>
            <person name="Cheng J.F."/>
            <person name="Goodwin L."/>
            <person name="Pitluck S."/>
            <person name="Mavrommatis K."/>
            <person name="Peters L."/>
            <person name="Land M.L."/>
            <person name="Hauser L."/>
            <person name="Gopalan V."/>
            <person name="Chan P.P."/>
            <person name="Lowe T.M."/>
            <person name="Atomi H."/>
            <person name="Bonch-Osmolovskaya E.A."/>
            <person name="Woyke T."/>
            <person name="Mukhopadhyay B."/>
        </authorList>
    </citation>
    <scope>NUCLEOTIDE SEQUENCE [LARGE SCALE GENOMIC DNA]</scope>
    <source>
        <strain evidence="2 3">DSM 16532</strain>
    </source>
</reference>
<gene>
    <name evidence="2" type="ORF">Desfe_0825</name>
</gene>
<sequence length="327" mass="36758">MDISREDVSTILSKLADKTGISVSRDIIGEVKALLSDPGFNNMVKYIDKYSRIALAIYMVLRRHGICISVRCIMDYARIPRTSFIELLGKLGVKPCSIEEYVLYAVDKLGLSRPVASNTLWIARRIRDISEKTGLSHSVIAASSLYLASRYAGYKIPQKIIASTLCVSEVSLRNTCRNIVELLGERIPPYIDEVDKTVAMKYIRELPEGIPLVLLALLREGKPLSILILQEPKMKPWSEIALVSGLPVEGSIVILDITYAENPEYGELALDKALVYLRLKGYRYIWSVNNGIKNSLLSKGFRPIWYLPGLKKIIYAREISNTPFLSF</sequence>
<dbReference type="InterPro" id="IPR013150">
    <property type="entry name" value="TFIIB_cyclin"/>
</dbReference>
<proteinExistence type="predicted"/>
<accession>I3XRZ2</accession>
<dbReference type="KEGG" id="dfd:Desfe_0825"/>